<dbReference type="AlphaFoldDB" id="A0A8X7R7X8"/>
<dbReference type="EMBL" id="JAAMPC010000011">
    <property type="protein sequence ID" value="KAG2282928.1"/>
    <property type="molecule type" value="Genomic_DNA"/>
</dbReference>
<keyword evidence="3" id="KW-1185">Reference proteome</keyword>
<feature type="compositionally biased region" description="Polar residues" evidence="1">
    <location>
        <begin position="100"/>
        <end position="112"/>
    </location>
</feature>
<comment type="caution">
    <text evidence="2">The sequence shown here is derived from an EMBL/GenBank/DDBJ whole genome shotgun (WGS) entry which is preliminary data.</text>
</comment>
<protein>
    <submittedName>
        <fullName evidence="2">Uncharacterized protein</fullName>
    </submittedName>
</protein>
<reference evidence="2 3" key="1">
    <citation type="submission" date="2020-02" db="EMBL/GenBank/DDBJ databases">
        <authorList>
            <person name="Ma Q."/>
            <person name="Huang Y."/>
            <person name="Song X."/>
            <person name="Pei D."/>
        </authorList>
    </citation>
    <scope>NUCLEOTIDE SEQUENCE [LARGE SCALE GENOMIC DNA]</scope>
    <source>
        <strain evidence="2">Sxm20200214</strain>
        <tissue evidence="2">Leaf</tissue>
    </source>
</reference>
<organism evidence="2 3">
    <name type="scientific">Brassica carinata</name>
    <name type="common">Ethiopian mustard</name>
    <name type="synonym">Abyssinian cabbage</name>
    <dbReference type="NCBI Taxonomy" id="52824"/>
    <lineage>
        <taxon>Eukaryota</taxon>
        <taxon>Viridiplantae</taxon>
        <taxon>Streptophyta</taxon>
        <taxon>Embryophyta</taxon>
        <taxon>Tracheophyta</taxon>
        <taxon>Spermatophyta</taxon>
        <taxon>Magnoliopsida</taxon>
        <taxon>eudicotyledons</taxon>
        <taxon>Gunneridae</taxon>
        <taxon>Pentapetalae</taxon>
        <taxon>rosids</taxon>
        <taxon>malvids</taxon>
        <taxon>Brassicales</taxon>
        <taxon>Brassicaceae</taxon>
        <taxon>Brassiceae</taxon>
        <taxon>Brassica</taxon>
    </lineage>
</organism>
<dbReference type="Proteomes" id="UP000886595">
    <property type="component" value="Unassembled WGS sequence"/>
</dbReference>
<evidence type="ECO:0000313" key="2">
    <source>
        <dbReference type="EMBL" id="KAG2282928.1"/>
    </source>
</evidence>
<accession>A0A8X7R7X8</accession>
<sequence length="125" mass="14366">MSIYQAPGPVRTLALASHRQDHQNLIRYQPVVLDKQVGHEYFKETSSVGISDGSEQGRRHAGWRHLDRQEASNLVARVMNETTHFMEVLKTFINKRQWSRTLRSGHETSSTKVPDPRKDRTAEEG</sequence>
<feature type="compositionally biased region" description="Basic and acidic residues" evidence="1">
    <location>
        <begin position="114"/>
        <end position="125"/>
    </location>
</feature>
<evidence type="ECO:0000256" key="1">
    <source>
        <dbReference type="SAM" id="MobiDB-lite"/>
    </source>
</evidence>
<name>A0A8X7R7X8_BRACI</name>
<evidence type="ECO:0000313" key="3">
    <source>
        <dbReference type="Proteomes" id="UP000886595"/>
    </source>
</evidence>
<proteinExistence type="predicted"/>
<feature type="region of interest" description="Disordered" evidence="1">
    <location>
        <begin position="100"/>
        <end position="125"/>
    </location>
</feature>
<gene>
    <name evidence="2" type="ORF">Bca52824_054148</name>
</gene>